<feature type="domain" description="Amidohydrolase-related" evidence="5">
    <location>
        <begin position="59"/>
        <end position="388"/>
    </location>
</feature>
<keyword evidence="2" id="KW-0479">Metal-binding</keyword>
<dbReference type="InterPro" id="IPR006680">
    <property type="entry name" value="Amidohydro-rel"/>
</dbReference>
<evidence type="ECO:0000256" key="1">
    <source>
        <dbReference type="ARBA" id="ARBA00001947"/>
    </source>
</evidence>
<dbReference type="InterPro" id="IPR011059">
    <property type="entry name" value="Metal-dep_hydrolase_composite"/>
</dbReference>
<comment type="caution">
    <text evidence="6">The sequence shown here is derived from an EMBL/GenBank/DDBJ whole genome shotgun (WGS) entry which is preliminary data.</text>
</comment>
<evidence type="ECO:0000313" key="6">
    <source>
        <dbReference type="EMBL" id="HIU02712.1"/>
    </source>
</evidence>
<sequence>MGDNFILRGDICWSTGPDTMETVRNGWIVCEEGKCAGVFTRLPEQYKGLPVTDTGGQLIVPGLTDLHLHAPQYTFRGMGTDLELLDWLENHTFPEEERYEDMSYASKAYDIFAQDLKNSPTTRACVFATVHREATEYLMEALEQTGLCTYVGKVNMDRNAPKALCEGGAAASAKETRRWLEDIRGRFSHTRPILTPRFVPACSDELMGELAKIREEWNLPVQSHLSENQSEVEWVKELMPEAEFYGDAYDRFGLFGGAGPAIMAHCVWSDDREMGRMKDRGVHIAHCPQSNMNLSSGIAPVKKYLSSGLRLGLGSDMAGGYHLSIFRAMLEAVQVSKLRWRLVDQDLAPLTLKEAFYIGTKGGGSFFGKVGSFEKGYAFDAVVMDDRGIRTARDLSVKARVERMICMSEQCTMTAKYAEGRRIC</sequence>
<dbReference type="PANTHER" id="PTHR11271">
    <property type="entry name" value="GUANINE DEAMINASE"/>
    <property type="match status" value="1"/>
</dbReference>
<dbReference type="AlphaFoldDB" id="A0A9D1HIA8"/>
<dbReference type="PANTHER" id="PTHR11271:SF6">
    <property type="entry name" value="GUANINE DEAMINASE"/>
    <property type="match status" value="1"/>
</dbReference>
<dbReference type="SUPFAM" id="SSF51556">
    <property type="entry name" value="Metallo-dependent hydrolases"/>
    <property type="match status" value="1"/>
</dbReference>
<dbReference type="InterPro" id="IPR051607">
    <property type="entry name" value="Metallo-dep_hydrolases"/>
</dbReference>
<dbReference type="SUPFAM" id="SSF51338">
    <property type="entry name" value="Composite domain of metallo-dependent hydrolases"/>
    <property type="match status" value="1"/>
</dbReference>
<organism evidence="6 7">
    <name type="scientific">Candidatus Onthocola gallistercoris</name>
    <dbReference type="NCBI Taxonomy" id="2840876"/>
    <lineage>
        <taxon>Bacteria</taxon>
        <taxon>Bacillati</taxon>
        <taxon>Bacillota</taxon>
        <taxon>Bacilli</taxon>
        <taxon>Candidatus Onthocola</taxon>
    </lineage>
</organism>
<gene>
    <name evidence="6" type="ORF">IAB63_05615</name>
</gene>
<evidence type="ECO:0000259" key="5">
    <source>
        <dbReference type="Pfam" id="PF01979"/>
    </source>
</evidence>
<dbReference type="GO" id="GO:0046098">
    <property type="term" value="P:guanine metabolic process"/>
    <property type="evidence" value="ECO:0007669"/>
    <property type="project" value="TreeGrafter"/>
</dbReference>
<dbReference type="GO" id="GO:0005829">
    <property type="term" value="C:cytosol"/>
    <property type="evidence" value="ECO:0007669"/>
    <property type="project" value="TreeGrafter"/>
</dbReference>
<evidence type="ECO:0000256" key="4">
    <source>
        <dbReference type="ARBA" id="ARBA00022833"/>
    </source>
</evidence>
<name>A0A9D1HIA8_9FIRM</name>
<dbReference type="Gene3D" id="3.20.20.140">
    <property type="entry name" value="Metal-dependent hydrolases"/>
    <property type="match status" value="1"/>
</dbReference>
<evidence type="ECO:0000256" key="3">
    <source>
        <dbReference type="ARBA" id="ARBA00022801"/>
    </source>
</evidence>
<proteinExistence type="predicted"/>
<dbReference type="InterPro" id="IPR032466">
    <property type="entry name" value="Metal_Hydrolase"/>
</dbReference>
<dbReference type="Pfam" id="PF01979">
    <property type="entry name" value="Amidohydro_1"/>
    <property type="match status" value="1"/>
</dbReference>
<keyword evidence="3" id="KW-0378">Hydrolase</keyword>
<reference evidence="6" key="2">
    <citation type="journal article" date="2021" name="PeerJ">
        <title>Extensive microbial diversity within the chicken gut microbiome revealed by metagenomics and culture.</title>
        <authorList>
            <person name="Gilroy R."/>
            <person name="Ravi A."/>
            <person name="Getino M."/>
            <person name="Pursley I."/>
            <person name="Horton D.L."/>
            <person name="Alikhan N.F."/>
            <person name="Baker D."/>
            <person name="Gharbi K."/>
            <person name="Hall N."/>
            <person name="Watson M."/>
            <person name="Adriaenssens E.M."/>
            <person name="Foster-Nyarko E."/>
            <person name="Jarju S."/>
            <person name="Secka A."/>
            <person name="Antonio M."/>
            <person name="Oren A."/>
            <person name="Chaudhuri R.R."/>
            <person name="La Ragione R."/>
            <person name="Hildebrand F."/>
            <person name="Pallen M.J."/>
        </authorList>
    </citation>
    <scope>NUCLEOTIDE SEQUENCE</scope>
    <source>
        <strain evidence="6">CHK187-14744</strain>
    </source>
</reference>
<evidence type="ECO:0000313" key="7">
    <source>
        <dbReference type="Proteomes" id="UP000824164"/>
    </source>
</evidence>
<accession>A0A9D1HIA8</accession>
<evidence type="ECO:0000256" key="2">
    <source>
        <dbReference type="ARBA" id="ARBA00022723"/>
    </source>
</evidence>
<reference evidence="6" key="1">
    <citation type="submission" date="2020-10" db="EMBL/GenBank/DDBJ databases">
        <authorList>
            <person name="Gilroy R."/>
        </authorList>
    </citation>
    <scope>NUCLEOTIDE SEQUENCE</scope>
    <source>
        <strain evidence="6">CHK187-14744</strain>
    </source>
</reference>
<dbReference type="GO" id="GO:0008270">
    <property type="term" value="F:zinc ion binding"/>
    <property type="evidence" value="ECO:0007669"/>
    <property type="project" value="TreeGrafter"/>
</dbReference>
<protein>
    <submittedName>
        <fullName evidence="6">Amidohydrolase family protein</fullName>
    </submittedName>
</protein>
<dbReference type="GO" id="GO:0008892">
    <property type="term" value="F:guanine deaminase activity"/>
    <property type="evidence" value="ECO:0007669"/>
    <property type="project" value="TreeGrafter"/>
</dbReference>
<keyword evidence="4" id="KW-0862">Zinc</keyword>
<dbReference type="EMBL" id="DVLT01000038">
    <property type="protein sequence ID" value="HIU02712.1"/>
    <property type="molecule type" value="Genomic_DNA"/>
</dbReference>
<dbReference type="Gene3D" id="2.30.40.10">
    <property type="entry name" value="Urease, subunit C, domain 1"/>
    <property type="match status" value="1"/>
</dbReference>
<comment type="cofactor">
    <cofactor evidence="1">
        <name>Zn(2+)</name>
        <dbReference type="ChEBI" id="CHEBI:29105"/>
    </cofactor>
</comment>
<dbReference type="Proteomes" id="UP000824164">
    <property type="component" value="Unassembled WGS sequence"/>
</dbReference>